<protein>
    <submittedName>
        <fullName evidence="2">Uncharacterized protein</fullName>
    </submittedName>
</protein>
<dbReference type="KEGG" id="dko:I596_1580"/>
<dbReference type="STRING" id="1300342.I596_1580"/>
<evidence type="ECO:0000313" key="3">
    <source>
        <dbReference type="Proteomes" id="UP000076830"/>
    </source>
</evidence>
<sequence length="74" mass="7959">MHAPSPLPFHRHRGFRLLCAAWLALAWLTALPLGVPGADADPACRTDLARSPDQPGSCRQALAITDHPAPRTAR</sequence>
<dbReference type="EMBL" id="CP015249">
    <property type="protein sequence ID" value="ANB17604.1"/>
    <property type="molecule type" value="Genomic_DNA"/>
</dbReference>
<keyword evidence="3" id="KW-1185">Reference proteome</keyword>
<evidence type="ECO:0000313" key="2">
    <source>
        <dbReference type="EMBL" id="ANB17604.1"/>
    </source>
</evidence>
<proteinExistence type="predicted"/>
<dbReference type="Proteomes" id="UP000076830">
    <property type="component" value="Chromosome"/>
</dbReference>
<organism evidence="2 3">
    <name type="scientific">Dokdonella koreensis DS-123</name>
    <dbReference type="NCBI Taxonomy" id="1300342"/>
    <lineage>
        <taxon>Bacteria</taxon>
        <taxon>Pseudomonadati</taxon>
        <taxon>Pseudomonadota</taxon>
        <taxon>Gammaproteobacteria</taxon>
        <taxon>Lysobacterales</taxon>
        <taxon>Rhodanobacteraceae</taxon>
        <taxon>Dokdonella</taxon>
    </lineage>
</organism>
<reference evidence="2 3" key="1">
    <citation type="submission" date="2016-04" db="EMBL/GenBank/DDBJ databases">
        <title>Complete genome sequence of Dokdonella koreensis DS-123T.</title>
        <authorList>
            <person name="Kim J.F."/>
            <person name="Lee H."/>
            <person name="Kwak M.-J."/>
        </authorList>
    </citation>
    <scope>NUCLEOTIDE SEQUENCE [LARGE SCALE GENOMIC DNA]</scope>
    <source>
        <strain evidence="2 3">DS-123</strain>
    </source>
</reference>
<gene>
    <name evidence="2" type="ORF">I596_1580</name>
</gene>
<name>A0A160DTQ4_9GAMM</name>
<evidence type="ECO:0000256" key="1">
    <source>
        <dbReference type="SAM" id="MobiDB-lite"/>
    </source>
</evidence>
<accession>A0A160DTQ4</accession>
<dbReference type="AlphaFoldDB" id="A0A160DTQ4"/>
<feature type="region of interest" description="Disordered" evidence="1">
    <location>
        <begin position="46"/>
        <end position="74"/>
    </location>
</feature>